<reference evidence="2" key="2">
    <citation type="submission" date="2019-07" db="EMBL/GenBank/DDBJ databases">
        <authorList>
            <person name="Yang Y."/>
            <person name="Bocs S."/>
            <person name="Baudouin L."/>
        </authorList>
    </citation>
    <scope>NUCLEOTIDE SEQUENCE</scope>
    <source>
        <tissue evidence="2">Spear leaf of Hainan Tall coconut</tissue>
    </source>
</reference>
<comment type="caution">
    <text evidence="2">The sequence shown here is derived from an EMBL/GenBank/DDBJ whole genome shotgun (WGS) entry which is preliminary data.</text>
</comment>
<dbReference type="Proteomes" id="UP000797356">
    <property type="component" value="Chromosome 8"/>
</dbReference>
<dbReference type="InterPro" id="IPR006461">
    <property type="entry name" value="PLAC_motif_containing"/>
</dbReference>
<proteinExistence type="predicted"/>
<keyword evidence="1" id="KW-0812">Transmembrane</keyword>
<dbReference type="Pfam" id="PF04749">
    <property type="entry name" value="PLAC8"/>
    <property type="match status" value="1"/>
</dbReference>
<evidence type="ECO:0000313" key="2">
    <source>
        <dbReference type="EMBL" id="KAG1358731.1"/>
    </source>
</evidence>
<accession>A0A8K0IIB3</accession>
<organism evidence="2 3">
    <name type="scientific">Cocos nucifera</name>
    <name type="common">Coconut palm</name>
    <dbReference type="NCBI Taxonomy" id="13894"/>
    <lineage>
        <taxon>Eukaryota</taxon>
        <taxon>Viridiplantae</taxon>
        <taxon>Streptophyta</taxon>
        <taxon>Embryophyta</taxon>
        <taxon>Tracheophyta</taxon>
        <taxon>Spermatophyta</taxon>
        <taxon>Magnoliopsida</taxon>
        <taxon>Liliopsida</taxon>
        <taxon>Arecaceae</taxon>
        <taxon>Arecoideae</taxon>
        <taxon>Cocoseae</taxon>
        <taxon>Attaleinae</taxon>
        <taxon>Cocos</taxon>
    </lineage>
</organism>
<dbReference type="OrthoDB" id="1045822at2759"/>
<protein>
    <submittedName>
        <fullName evidence="2">Cell number regulator 2</fullName>
    </submittedName>
</protein>
<dbReference type="EMBL" id="CM017879">
    <property type="protein sequence ID" value="KAG1358731.1"/>
    <property type="molecule type" value="Genomic_DNA"/>
</dbReference>
<keyword evidence="1" id="KW-0472">Membrane</keyword>
<name>A0A8K0IIB3_COCNU</name>
<evidence type="ECO:0000313" key="3">
    <source>
        <dbReference type="Proteomes" id="UP000797356"/>
    </source>
</evidence>
<keyword evidence="3" id="KW-1185">Reference proteome</keyword>
<gene>
    <name evidence="2" type="ORF">COCNU_08G001770</name>
</gene>
<dbReference type="AlphaFoldDB" id="A0A8K0IIB3"/>
<reference evidence="2" key="1">
    <citation type="journal article" date="2017" name="Gigascience">
        <title>The genome draft of coconut (Cocos nucifera).</title>
        <authorList>
            <person name="Xiao Y."/>
            <person name="Xu P."/>
            <person name="Fan H."/>
            <person name="Baudouin L."/>
            <person name="Xia W."/>
            <person name="Bocs S."/>
            <person name="Xu J."/>
            <person name="Li Q."/>
            <person name="Guo A."/>
            <person name="Zhou L."/>
            <person name="Li J."/>
            <person name="Wu Y."/>
            <person name="Ma Z."/>
            <person name="Armero A."/>
            <person name="Issali A.E."/>
            <person name="Liu N."/>
            <person name="Peng M."/>
            <person name="Yang Y."/>
        </authorList>
    </citation>
    <scope>NUCLEOTIDE SEQUENCE</scope>
    <source>
        <tissue evidence="2">Spear leaf of Hainan Tall coconut</tissue>
    </source>
</reference>
<dbReference type="NCBIfam" id="TIGR01571">
    <property type="entry name" value="A_thal_Cys_rich"/>
    <property type="match status" value="1"/>
</dbReference>
<evidence type="ECO:0000256" key="1">
    <source>
        <dbReference type="SAM" id="Phobius"/>
    </source>
</evidence>
<keyword evidence="1" id="KW-1133">Transmembrane helix</keyword>
<feature type="transmembrane region" description="Helical" evidence="1">
    <location>
        <begin position="69"/>
        <end position="88"/>
    </location>
</feature>
<dbReference type="PANTHER" id="PTHR15907">
    <property type="entry name" value="DUF614 FAMILY PROTEIN-RELATED"/>
    <property type="match status" value="1"/>
</dbReference>
<sequence length="159" mass="17410">MYPPKPDSGYPSAMAPAQTTGIPISSASQFYTQPDPASTFHIHSRAPVPWSTGLCHCFDDCSNSCGASGALYTLICCVTACSCLYSCFYRTKLRAQYSLRGSPCTDCLVHCFCEPCALCQEYRELKRRGFDMTVGWHANMERQGQGATVPPGIHEGMSR</sequence>